<proteinExistence type="predicted"/>
<feature type="compositionally biased region" description="Polar residues" evidence="1">
    <location>
        <begin position="429"/>
        <end position="448"/>
    </location>
</feature>
<dbReference type="VEuPathDB" id="PlasmoDB:PRG01_0931500"/>
<feature type="region of interest" description="Disordered" evidence="1">
    <location>
        <begin position="407"/>
        <end position="477"/>
    </location>
</feature>
<dbReference type="KEGG" id="prei:PRSY57_0922100"/>
<organism evidence="2 3">
    <name type="scientific">Plasmodium reichenowi</name>
    <dbReference type="NCBI Taxonomy" id="5854"/>
    <lineage>
        <taxon>Eukaryota</taxon>
        <taxon>Sar</taxon>
        <taxon>Alveolata</taxon>
        <taxon>Apicomplexa</taxon>
        <taxon>Aconoidasida</taxon>
        <taxon>Haemosporida</taxon>
        <taxon>Plasmodiidae</taxon>
        <taxon>Plasmodium</taxon>
        <taxon>Plasmodium (Laverania)</taxon>
    </lineage>
</organism>
<dbReference type="GeneID" id="24531069"/>
<evidence type="ECO:0000256" key="1">
    <source>
        <dbReference type="SAM" id="MobiDB-lite"/>
    </source>
</evidence>
<accession>A0A151LHS7</accession>
<protein>
    <submittedName>
        <fullName evidence="2">Uncharacterized protein</fullName>
    </submittedName>
</protein>
<dbReference type="VEuPathDB" id="PlasmoDB:PRCDC_0922100"/>
<dbReference type="Proteomes" id="UP000076359">
    <property type="component" value="Unassembled WGS sequence"/>
</dbReference>
<sequence>MDGKIKCNIKLKRLKKDDINENLHKINEHVLNIFKKKEEDEENEIKDEERIEHIKCIKEGKILIDIEKQKENSKDHLYLNFLNNLENKLNRIQNKKEIIYLNFPKKCNNNNNNNNNIKNNMSDEYDHHQDVNSSIHSNDSQSSERDSDIEIRNLSSFIIHKDKNNLKLNKEKENGKLENNIDNDNIQDNNQMKTQHQNFDHTYNMDDTNNDDISTNNLTHIYNVTEKNLTFKRKILLDKFNKHDKEVLIKNEINLYDDFKEHNIEIENYGKYILKKMGYKEDVYNEYINKYYNEYSEQNYFDKIYNNLQSRDFRFTGVGAEEEMKQNMENIKKGDSNHELKGEDTHKTDDSDYNNDKSKICNKYDKSKKYNKYYKSKICNKYDKSKICNKYDKSKICNKYDESKKYNKSNASYSSTSKRESSNTEDRSLNSLDNQDKSSYLSDNPNYKTNKHTKDRKDKYKLTSTSNSTNSSHNNYDYIKKKTNNTIEEHKYSSDKLNYDNNDKNYVFFKGLIVKINLETHEFYKRKGIVLYKIKKEKAENGKKTKNTHTYIYGLLIFKHYKYILPYKHIIKDKLKNMEHNFCTQQENKDIWTHFINQLNIKNKSYNHNNYSDHHTNQQFHISQIKSNYLETTINQDVRKCKIVNKNLKHPLKEENLYKEIVELKKIKSNHAYVQIRKKYIMKVSLDDVCQYV</sequence>
<feature type="compositionally biased region" description="Low complexity" evidence="1">
    <location>
        <begin position="463"/>
        <end position="475"/>
    </location>
</feature>
<dbReference type="RefSeq" id="XP_012762914.2">
    <property type="nucleotide sequence ID" value="XM_012907460.2"/>
</dbReference>
<gene>
    <name evidence="2" type="ORF">PRSY57_0922100</name>
</gene>
<name>A0A151LHS7_PLARE</name>
<feature type="region of interest" description="Disordered" evidence="1">
    <location>
        <begin position="105"/>
        <end position="147"/>
    </location>
</feature>
<feature type="region of interest" description="Disordered" evidence="1">
    <location>
        <begin position="330"/>
        <end position="358"/>
    </location>
</feature>
<reference evidence="2 3" key="1">
    <citation type="journal article" date="2016" name="Nat. Commun.">
        <title>Genomes of cryptic chimpanzee Plasmodium species reveal key evolutionary events leading to human malaria.</title>
        <authorList>
            <person name="Sundararaman S.A."/>
            <person name="Plenderleith L.J."/>
            <person name="Liu W."/>
            <person name="Loy D.E."/>
            <person name="Learn G.H."/>
            <person name="Li Y."/>
            <person name="Shaw K.S."/>
            <person name="Ayouba A."/>
            <person name="Peeters M."/>
            <person name="Speede S."/>
            <person name="Shaw G.M."/>
            <person name="Bushman F.D."/>
            <person name="Brisson D."/>
            <person name="Rayner J.C."/>
            <person name="Sharp P.M."/>
            <person name="Hahn B.H."/>
        </authorList>
    </citation>
    <scope>NUCLEOTIDE SEQUENCE [LARGE SCALE GENOMIC DNA]</scope>
    <source>
        <strain evidence="2 3">SY57</strain>
    </source>
</reference>
<evidence type="ECO:0000313" key="3">
    <source>
        <dbReference type="Proteomes" id="UP000076359"/>
    </source>
</evidence>
<feature type="compositionally biased region" description="Basic and acidic residues" evidence="1">
    <location>
        <begin position="417"/>
        <end position="428"/>
    </location>
</feature>
<comment type="caution">
    <text evidence="2">The sequence shown here is derived from an EMBL/GenBank/DDBJ whole genome shotgun (WGS) entry which is preliminary data.</text>
</comment>
<feature type="compositionally biased region" description="Low complexity" evidence="1">
    <location>
        <begin position="108"/>
        <end position="120"/>
    </location>
</feature>
<dbReference type="AlphaFoldDB" id="A0A151LHS7"/>
<dbReference type="EMBL" id="LVLA01000010">
    <property type="protein sequence ID" value="KYN98531.1"/>
    <property type="molecule type" value="Genomic_DNA"/>
</dbReference>
<evidence type="ECO:0000313" key="2">
    <source>
        <dbReference type="EMBL" id="KYN98531.1"/>
    </source>
</evidence>